<dbReference type="Pfam" id="PF01607">
    <property type="entry name" value="CBM_14"/>
    <property type="match status" value="10"/>
</dbReference>
<dbReference type="GO" id="GO:0008061">
    <property type="term" value="F:chitin binding"/>
    <property type="evidence" value="ECO:0007669"/>
    <property type="project" value="UniProtKB-KW"/>
</dbReference>
<keyword evidence="11" id="KW-1185">Reference proteome</keyword>
<evidence type="ECO:0000256" key="6">
    <source>
        <dbReference type="ARBA" id="ARBA00023180"/>
    </source>
</evidence>
<dbReference type="PANTHER" id="PTHR23301">
    <property type="entry name" value="CHITIN BINDING PERITROPHIN-A"/>
    <property type="match status" value="1"/>
</dbReference>
<reference evidence="10" key="1">
    <citation type="submission" date="2007-07" db="EMBL/GenBank/DDBJ databases">
        <title>PCAP assembly of the Caenorhabditis remanei genome.</title>
        <authorList>
            <consortium name="The Caenorhabditis remanei Sequencing Consortium"/>
            <person name="Wilson R.K."/>
        </authorList>
    </citation>
    <scope>NUCLEOTIDE SEQUENCE [LARGE SCALE GENOMIC DNA]</scope>
    <source>
        <strain evidence="10">PB4641</strain>
    </source>
</reference>
<evidence type="ECO:0000256" key="5">
    <source>
        <dbReference type="ARBA" id="ARBA00023157"/>
    </source>
</evidence>
<feature type="region of interest" description="Disordered" evidence="7">
    <location>
        <begin position="778"/>
        <end position="802"/>
    </location>
</feature>
<feature type="compositionally biased region" description="Low complexity" evidence="7">
    <location>
        <begin position="310"/>
        <end position="321"/>
    </location>
</feature>
<dbReference type="HOGENOM" id="CLU_276491_0_0_1"/>
<dbReference type="Gene3D" id="3.20.20.80">
    <property type="entry name" value="Glycosidases"/>
    <property type="match status" value="4"/>
</dbReference>
<dbReference type="PROSITE" id="PS50940">
    <property type="entry name" value="CHIT_BIND_II"/>
    <property type="match status" value="10"/>
</dbReference>
<feature type="signal peptide" evidence="8">
    <location>
        <begin position="1"/>
        <end position="18"/>
    </location>
</feature>
<feature type="domain" description="Chitin-binding type-2" evidence="9">
    <location>
        <begin position="825"/>
        <end position="882"/>
    </location>
</feature>
<dbReference type="AlphaFoldDB" id="E3LCB3"/>
<feature type="compositionally biased region" description="Low complexity" evidence="7">
    <location>
        <begin position="778"/>
        <end position="791"/>
    </location>
</feature>
<keyword evidence="2" id="KW-0147">Chitin-binding</keyword>
<dbReference type="OMA" id="VDDYIYM"/>
<dbReference type="Gene3D" id="2.170.140.10">
    <property type="entry name" value="Chitin binding domain"/>
    <property type="match status" value="5"/>
</dbReference>
<keyword evidence="4" id="KW-0677">Repeat</keyword>
<feature type="domain" description="Chitin-binding type-2" evidence="9">
    <location>
        <begin position="584"/>
        <end position="641"/>
    </location>
</feature>
<feature type="domain" description="Chitin-binding type-2" evidence="9">
    <location>
        <begin position="94"/>
        <end position="150"/>
    </location>
</feature>
<dbReference type="PANTHER" id="PTHR23301:SF109">
    <property type="entry name" value="CHITIN-BINDING TYPE-2 DOMAIN-CONTAINING PROTEIN"/>
    <property type="match status" value="1"/>
</dbReference>
<evidence type="ECO:0000256" key="8">
    <source>
        <dbReference type="SAM" id="SignalP"/>
    </source>
</evidence>
<dbReference type="InterPro" id="IPR036508">
    <property type="entry name" value="Chitin-bd_dom_sf"/>
</dbReference>
<dbReference type="eggNOG" id="ENOG502RXTR">
    <property type="taxonomic scope" value="Eukaryota"/>
</dbReference>
<evidence type="ECO:0000256" key="3">
    <source>
        <dbReference type="ARBA" id="ARBA00022729"/>
    </source>
</evidence>
<dbReference type="EMBL" id="DS268407">
    <property type="protein sequence ID" value="EFO82585.1"/>
    <property type="molecule type" value="Genomic_DNA"/>
</dbReference>
<evidence type="ECO:0000313" key="10">
    <source>
        <dbReference type="EMBL" id="EFO82585.1"/>
    </source>
</evidence>
<feature type="compositionally biased region" description="Pro residues" evidence="7">
    <location>
        <begin position="299"/>
        <end position="309"/>
    </location>
</feature>
<feature type="domain" description="Chitin-binding type-2" evidence="9">
    <location>
        <begin position="198"/>
        <end position="256"/>
    </location>
</feature>
<feature type="compositionally biased region" description="Low complexity" evidence="7">
    <location>
        <begin position="1078"/>
        <end position="1138"/>
    </location>
</feature>
<keyword evidence="3 8" id="KW-0732">Signal</keyword>
<keyword evidence="1" id="KW-0217">Developmental protein</keyword>
<feature type="region of interest" description="Disordered" evidence="7">
    <location>
        <begin position="258"/>
        <end position="278"/>
    </location>
</feature>
<dbReference type="InterPro" id="IPR051940">
    <property type="entry name" value="Chitin_bind-dev_reg"/>
</dbReference>
<feature type="domain" description="Chitin-binding type-2" evidence="9">
    <location>
        <begin position="442"/>
        <end position="496"/>
    </location>
</feature>
<gene>
    <name evidence="10" type="ORF">CRE_00013</name>
</gene>
<feature type="domain" description="Chitin-binding type-2" evidence="9">
    <location>
        <begin position="891"/>
        <end position="963"/>
    </location>
</feature>
<name>E3LCB3_CAERE</name>
<sequence length="1184" mass="131212">MSHLSLLAIALLVLGCEANHLDLKGPPCPDGNGLYAVGCSQKYLECVNNVEYVQTCPEGLTFDRLMSRCERRSNNYLCNSENRRTLNVRQKVIAFNCTGRLSGDYPLDKTVCNENYYQCSNGMFFMRKCPHQQVYVPLLKRCDYKSMCNDVKTHPARAYASPTYDADNFVVTTKEFENGHHGMFLTLHRKPQFNLFSGIDCKVQGDMYFTNDKQCSPYFFQCSNGKLFRKTCPEGLIYVLDQNLCDYPQGVKGCPEYDGSETSYQSPDSTTTSAPYAPPVAAPAAPYAPIPYSPANEPTHPPATRPIPTRPTYNPPKTTYTPRYTSAAAPTVAPTAAPYVPAPAPVAPVYSQQISYNPAIHGDCKNKDDGFYGIKHCHSKFLACTGGYGRVVFCAENLYFDERVSACDFADACNGPRKQEDIYVLYNHGGAYNEQPAEIKVDFDCTGKSNGDYVKEACSKTYFRCQDGRAFAASCAADLVYNKATLTCDYADHCDKNYVEPSKTYGGNDKPIPTIKYEAPVVYTTQPPKTTGYTQPARDTERPSTIYARPIYTKAPTTVGYEEPVTTRAPYTTHATEAPIIVDDFSCTNLIDGNHASGLCKNVFYTCSNNQLTATRCPGGLVFNPYLGQCDYEENVRDCKGYQPVETTTQLYSRPESTTGRYAEYSTRVSTINRYEPIVTDGYVPTTTPGYAPTVTTGYGYPTVPVTPGYAPVRTTKPPRHAAYCELLSNGNYGRVCEQYFIQCYNSETFEQECPAGLYYSIANDRCDHKENVEGCPEYKPTPTTTPAAEQPQPPKYGYKPDKYPNIDYTTTTPGPVDTTPIAEAFSCYGRPDGIYALPYCSKDYVQCIHGRSLVSSCAAGLFYSESTGLCDYKANVEICGNRKGSDIISTNACSGKADGYYSVGCSSHYFSCINERIRKVSLINIWSSTRPAVFQETCPNKLKFSKEKKSCQYPTDISECSISVNPDRAPPAVPSDFCVIRPNGLHAFKTCSPHYVVCDNKRAIAGTCATPLVFNGLNQLCDYKSNNKECVKDYIPAVTSSYNSYTTPAQEQPTTTATPYVPQTTTTGHIFYKASSTTTQRYQQPTTTTTPYQAPTTTTTQRYQQPTTTTTQRYQQPTTTTTQRYEQPTTTTAATTTPSRDVEIPTTTTGYKPYEETTTTPARDVTTTTASYVPTTTAHQSWY</sequence>
<protein>
    <recommendedName>
        <fullName evidence="9">Chitin-binding type-2 domain-containing protein</fullName>
    </recommendedName>
</protein>
<evidence type="ECO:0000256" key="1">
    <source>
        <dbReference type="ARBA" id="ARBA00022473"/>
    </source>
</evidence>
<feature type="domain" description="Chitin-binding type-2" evidence="9">
    <location>
        <begin position="361"/>
        <end position="415"/>
    </location>
</feature>
<proteinExistence type="predicted"/>
<dbReference type="GO" id="GO:0005576">
    <property type="term" value="C:extracellular region"/>
    <property type="evidence" value="ECO:0007669"/>
    <property type="project" value="InterPro"/>
</dbReference>
<keyword evidence="6" id="KW-0325">Glycoprotein</keyword>
<feature type="domain" description="Chitin-binding type-2" evidence="9">
    <location>
        <begin position="722"/>
        <end position="778"/>
    </location>
</feature>
<feature type="domain" description="Chitin-binding type-2" evidence="9">
    <location>
        <begin position="25"/>
        <end position="80"/>
    </location>
</feature>
<organism evidence="11">
    <name type="scientific">Caenorhabditis remanei</name>
    <name type="common">Caenorhabditis vulgaris</name>
    <dbReference type="NCBI Taxonomy" id="31234"/>
    <lineage>
        <taxon>Eukaryota</taxon>
        <taxon>Metazoa</taxon>
        <taxon>Ecdysozoa</taxon>
        <taxon>Nematoda</taxon>
        <taxon>Chromadorea</taxon>
        <taxon>Rhabditida</taxon>
        <taxon>Rhabditina</taxon>
        <taxon>Rhabditomorpha</taxon>
        <taxon>Rhabditoidea</taxon>
        <taxon>Rhabditidae</taxon>
        <taxon>Peloderinae</taxon>
        <taxon>Caenorhabditis</taxon>
    </lineage>
</organism>
<keyword evidence="5" id="KW-1015">Disulfide bond</keyword>
<dbReference type="Proteomes" id="UP000008281">
    <property type="component" value="Unassembled WGS sequence"/>
</dbReference>
<feature type="chain" id="PRO_5003174370" description="Chitin-binding type-2 domain-containing protein" evidence="8">
    <location>
        <begin position="19"/>
        <end position="1184"/>
    </location>
</feature>
<dbReference type="InParanoid" id="E3LCB3"/>
<dbReference type="InterPro" id="IPR002557">
    <property type="entry name" value="Chitin-bd_dom"/>
</dbReference>
<evidence type="ECO:0000313" key="11">
    <source>
        <dbReference type="Proteomes" id="UP000008281"/>
    </source>
</evidence>
<dbReference type="STRING" id="31234.E3LCB3"/>
<accession>E3LCB3</accession>
<dbReference type="SMART" id="SM00494">
    <property type="entry name" value="ChtBD2"/>
    <property type="match status" value="10"/>
</dbReference>
<dbReference type="OrthoDB" id="5914859at2759"/>
<evidence type="ECO:0000259" key="9">
    <source>
        <dbReference type="PROSITE" id="PS50940"/>
    </source>
</evidence>
<feature type="region of interest" description="Disordered" evidence="7">
    <location>
        <begin position="1078"/>
        <end position="1162"/>
    </location>
</feature>
<dbReference type="SUPFAM" id="SSF57625">
    <property type="entry name" value="Invertebrate chitin-binding proteins"/>
    <property type="match status" value="9"/>
</dbReference>
<evidence type="ECO:0000256" key="2">
    <source>
        <dbReference type="ARBA" id="ARBA00022669"/>
    </source>
</evidence>
<evidence type="ECO:0000256" key="7">
    <source>
        <dbReference type="SAM" id="MobiDB-lite"/>
    </source>
</evidence>
<feature type="domain" description="Chitin-binding type-2" evidence="9">
    <location>
        <begin position="976"/>
        <end position="1033"/>
    </location>
</feature>
<evidence type="ECO:0000256" key="4">
    <source>
        <dbReference type="ARBA" id="ARBA00022737"/>
    </source>
</evidence>
<feature type="region of interest" description="Disordered" evidence="7">
    <location>
        <begin position="291"/>
        <end position="321"/>
    </location>
</feature>